<feature type="signal peptide" evidence="1">
    <location>
        <begin position="1"/>
        <end position="20"/>
    </location>
</feature>
<name>A0A8J8XGB5_MAIZE</name>
<dbReference type="SMR" id="A0A8J8XGB5"/>
<dbReference type="Proteomes" id="UP000251960">
    <property type="component" value="Chromosome 5"/>
</dbReference>
<dbReference type="AlphaFoldDB" id="A0A8J8XGB5"/>
<dbReference type="EMBL" id="NCVQ01000006">
    <property type="protein sequence ID" value="PWZ22225.1"/>
    <property type="molecule type" value="Genomic_DNA"/>
</dbReference>
<organism evidence="2">
    <name type="scientific">Zea mays</name>
    <name type="common">Maize</name>
    <dbReference type="NCBI Taxonomy" id="4577"/>
    <lineage>
        <taxon>Eukaryota</taxon>
        <taxon>Viridiplantae</taxon>
        <taxon>Streptophyta</taxon>
        <taxon>Embryophyta</taxon>
        <taxon>Tracheophyta</taxon>
        <taxon>Spermatophyta</taxon>
        <taxon>Magnoliopsida</taxon>
        <taxon>Liliopsida</taxon>
        <taxon>Poales</taxon>
        <taxon>Poaceae</taxon>
        <taxon>PACMAD clade</taxon>
        <taxon>Panicoideae</taxon>
        <taxon>Andropogonodae</taxon>
        <taxon>Andropogoneae</taxon>
        <taxon>Tripsacinae</taxon>
        <taxon>Zea</taxon>
    </lineage>
</organism>
<protein>
    <submittedName>
        <fullName evidence="2">UDP-glycosyltransferase 72B3</fullName>
    </submittedName>
</protein>
<dbReference type="Gene3D" id="3.40.50.2000">
    <property type="entry name" value="Glycogen Phosphorylase B"/>
    <property type="match status" value="1"/>
</dbReference>
<dbReference type="GO" id="GO:0016740">
    <property type="term" value="F:transferase activity"/>
    <property type="evidence" value="ECO:0007669"/>
    <property type="project" value="UniProtKB-KW"/>
</dbReference>
<proteinExistence type="predicted"/>
<keyword evidence="2" id="KW-0808">Transferase</keyword>
<dbReference type="CAZy" id="GT1">
    <property type="family name" value="Glycosyltransferase Family 1"/>
</dbReference>
<dbReference type="OrthoDB" id="5835829at2759"/>
<accession>A0A8J8XGB5</accession>
<evidence type="ECO:0000256" key="1">
    <source>
        <dbReference type="SAM" id="SignalP"/>
    </source>
</evidence>
<feature type="chain" id="PRO_5035202214" evidence="1">
    <location>
        <begin position="21"/>
        <end position="162"/>
    </location>
</feature>
<comment type="caution">
    <text evidence="2">The sequence shown here is derived from an EMBL/GenBank/DDBJ whole genome shotgun (WGS) entry which is preliminary data.</text>
</comment>
<dbReference type="SUPFAM" id="SSF53756">
    <property type="entry name" value="UDP-Glycosyltransferase/glycogen phosphorylase"/>
    <property type="match status" value="1"/>
</dbReference>
<reference evidence="2" key="1">
    <citation type="journal article" date="2018" name="Nat. Genet.">
        <title>Extensive intraspecific gene order and gene structural variations between Mo17 and other maize genomes.</title>
        <authorList>
            <person name="Sun S."/>
            <person name="Zhou Y."/>
            <person name="Chen J."/>
            <person name="Shi J."/>
            <person name="Zhao H."/>
            <person name="Zhao H."/>
            <person name="Song W."/>
            <person name="Zhang M."/>
            <person name="Cui Y."/>
            <person name="Dong X."/>
            <person name="Liu H."/>
            <person name="Ma X."/>
            <person name="Jiao Y."/>
            <person name="Wang B."/>
            <person name="Wei X."/>
            <person name="Stein J.C."/>
            <person name="Glaubitz J.C."/>
            <person name="Lu F."/>
            <person name="Yu G."/>
            <person name="Liang C."/>
            <person name="Fengler K."/>
            <person name="Li B."/>
            <person name="Rafalski A."/>
            <person name="Schnable P.S."/>
            <person name="Ware D.H."/>
            <person name="Buckler E.S."/>
            <person name="Lai J."/>
        </authorList>
    </citation>
    <scope>NUCLEOTIDE SEQUENCE [LARGE SCALE GENOMIC DNA]</scope>
    <source>
        <tissue evidence="2">Seedling</tissue>
    </source>
</reference>
<sequence length="162" mass="17833">MPMNLHMLSLVVHLSELAASLPGEFRDLAEPVRLPGCVPILGPDIVSSLQDRFDPSYVVMLHLVVRCREAAEAILINSFDAIKPEAVEVLRHPAKSGGHQCTLSTQILQAEPNDGGSVDVDFLQREEAERRERGDGGKEVSWGRKKWGGGDLLAAAGWEIWW</sequence>
<gene>
    <name evidence="2" type="primary">UGT72B3_0</name>
    <name evidence="2" type="ORF">Zm00014a_014369</name>
</gene>
<evidence type="ECO:0000313" key="2">
    <source>
        <dbReference type="EMBL" id="PWZ22225.1"/>
    </source>
</evidence>
<keyword evidence="1" id="KW-0732">Signal</keyword>